<keyword evidence="2" id="KW-1185">Reference proteome</keyword>
<protein>
    <submittedName>
        <fullName evidence="1">Uncharacterized protein</fullName>
    </submittedName>
</protein>
<comment type="caution">
    <text evidence="1">The sequence shown here is derived from an EMBL/GenBank/DDBJ whole genome shotgun (WGS) entry which is preliminary data.</text>
</comment>
<gene>
    <name evidence="1" type="ORF">Tco_0656061</name>
</gene>
<evidence type="ECO:0000313" key="2">
    <source>
        <dbReference type="Proteomes" id="UP001151760"/>
    </source>
</evidence>
<organism evidence="1 2">
    <name type="scientific">Tanacetum coccineum</name>
    <dbReference type="NCBI Taxonomy" id="301880"/>
    <lineage>
        <taxon>Eukaryota</taxon>
        <taxon>Viridiplantae</taxon>
        <taxon>Streptophyta</taxon>
        <taxon>Embryophyta</taxon>
        <taxon>Tracheophyta</taxon>
        <taxon>Spermatophyta</taxon>
        <taxon>Magnoliopsida</taxon>
        <taxon>eudicotyledons</taxon>
        <taxon>Gunneridae</taxon>
        <taxon>Pentapetalae</taxon>
        <taxon>asterids</taxon>
        <taxon>campanulids</taxon>
        <taxon>Asterales</taxon>
        <taxon>Asteraceae</taxon>
        <taxon>Asteroideae</taxon>
        <taxon>Anthemideae</taxon>
        <taxon>Anthemidinae</taxon>
        <taxon>Tanacetum</taxon>
    </lineage>
</organism>
<reference evidence="1" key="1">
    <citation type="journal article" date="2022" name="Int. J. Mol. Sci.">
        <title>Draft Genome of Tanacetum Coccineum: Genomic Comparison of Closely Related Tanacetum-Family Plants.</title>
        <authorList>
            <person name="Yamashiro T."/>
            <person name="Shiraishi A."/>
            <person name="Nakayama K."/>
            <person name="Satake H."/>
        </authorList>
    </citation>
    <scope>NUCLEOTIDE SEQUENCE</scope>
</reference>
<evidence type="ECO:0000313" key="1">
    <source>
        <dbReference type="EMBL" id="GJS61277.1"/>
    </source>
</evidence>
<dbReference type="EMBL" id="BQNB010009278">
    <property type="protein sequence ID" value="GJS61277.1"/>
    <property type="molecule type" value="Genomic_DNA"/>
</dbReference>
<proteinExistence type="predicted"/>
<accession>A0ABQ4X7Q8</accession>
<reference evidence="1" key="2">
    <citation type="submission" date="2022-01" db="EMBL/GenBank/DDBJ databases">
        <authorList>
            <person name="Yamashiro T."/>
            <person name="Shiraishi A."/>
            <person name="Satake H."/>
            <person name="Nakayama K."/>
        </authorList>
    </citation>
    <scope>NUCLEOTIDE SEQUENCE</scope>
</reference>
<dbReference type="Proteomes" id="UP001151760">
    <property type="component" value="Unassembled WGS sequence"/>
</dbReference>
<sequence length="102" mass="11426">MPDWESSLRTHVRRCFCDTCTRVAITDIFYNRLARFCWEATAGSMPRGKLDISEGAKEVDSAVRGGPTETLPPPPLLYYLESLIQCIVIRLLGDVLLTGYST</sequence>
<name>A0ABQ4X7Q8_9ASTR</name>